<reference evidence="1" key="1">
    <citation type="journal article" date="2020" name="Stud. Mycol.">
        <title>101 Dothideomycetes genomes: a test case for predicting lifestyles and emergence of pathogens.</title>
        <authorList>
            <person name="Haridas S."/>
            <person name="Albert R."/>
            <person name="Binder M."/>
            <person name="Bloem J."/>
            <person name="Labutti K."/>
            <person name="Salamov A."/>
            <person name="Andreopoulos B."/>
            <person name="Baker S."/>
            <person name="Barry K."/>
            <person name="Bills G."/>
            <person name="Bluhm B."/>
            <person name="Cannon C."/>
            <person name="Castanera R."/>
            <person name="Culley D."/>
            <person name="Daum C."/>
            <person name="Ezra D."/>
            <person name="Gonzalez J."/>
            <person name="Henrissat B."/>
            <person name="Kuo A."/>
            <person name="Liang C."/>
            <person name="Lipzen A."/>
            <person name="Lutzoni F."/>
            <person name="Magnuson J."/>
            <person name="Mondo S."/>
            <person name="Nolan M."/>
            <person name="Ohm R."/>
            <person name="Pangilinan J."/>
            <person name="Park H.-J."/>
            <person name="Ramirez L."/>
            <person name="Alfaro M."/>
            <person name="Sun H."/>
            <person name="Tritt A."/>
            <person name="Yoshinaga Y."/>
            <person name="Zwiers L.-H."/>
            <person name="Turgeon B."/>
            <person name="Goodwin S."/>
            <person name="Spatafora J."/>
            <person name="Crous P."/>
            <person name="Grigoriev I."/>
        </authorList>
    </citation>
    <scope>NUCLEOTIDE SEQUENCE</scope>
    <source>
        <strain evidence="1">CBS 379.55</strain>
    </source>
</reference>
<accession>A0A6A6JW37</accession>
<gene>
    <name evidence="1" type="ORF">EI97DRAFT_9300</name>
</gene>
<protein>
    <submittedName>
        <fullName evidence="1">Uncharacterized protein</fullName>
    </submittedName>
</protein>
<dbReference type="EMBL" id="ML986484">
    <property type="protein sequence ID" value="KAF2280830.1"/>
    <property type="molecule type" value="Genomic_DNA"/>
</dbReference>
<name>A0A6A6JW37_WESOR</name>
<dbReference type="AlphaFoldDB" id="A0A6A6JW37"/>
<sequence>MQCAPHPTPSASLHGSANCTCVSPHRRFSPTPLCRIIGPDRHINAPAWLLRTGPACLIPLTRSDARQQPTIPPHAPRPCSTRPDVVLIALFVVAVRFNSNPRQSEVKRESNRHSTLAPSSLAYCTDVRLRRRHR</sequence>
<dbReference type="GeneID" id="54556388"/>
<evidence type="ECO:0000313" key="2">
    <source>
        <dbReference type="Proteomes" id="UP000800097"/>
    </source>
</evidence>
<organism evidence="1 2">
    <name type="scientific">Westerdykella ornata</name>
    <dbReference type="NCBI Taxonomy" id="318751"/>
    <lineage>
        <taxon>Eukaryota</taxon>
        <taxon>Fungi</taxon>
        <taxon>Dikarya</taxon>
        <taxon>Ascomycota</taxon>
        <taxon>Pezizomycotina</taxon>
        <taxon>Dothideomycetes</taxon>
        <taxon>Pleosporomycetidae</taxon>
        <taxon>Pleosporales</taxon>
        <taxon>Sporormiaceae</taxon>
        <taxon>Westerdykella</taxon>
    </lineage>
</organism>
<proteinExistence type="predicted"/>
<evidence type="ECO:0000313" key="1">
    <source>
        <dbReference type="EMBL" id="KAF2280830.1"/>
    </source>
</evidence>
<dbReference type="Proteomes" id="UP000800097">
    <property type="component" value="Unassembled WGS sequence"/>
</dbReference>
<dbReference type="RefSeq" id="XP_033658367.1">
    <property type="nucleotide sequence ID" value="XM_033803213.1"/>
</dbReference>
<keyword evidence="2" id="KW-1185">Reference proteome</keyword>